<comment type="caution">
    <text evidence="1">The sequence shown here is derived from an EMBL/GenBank/DDBJ whole genome shotgun (WGS) entry which is preliminary data.</text>
</comment>
<dbReference type="RefSeq" id="WP_035138179.1">
    <property type="nucleotide sequence ID" value="NZ_JGYN01000018.1"/>
</dbReference>
<evidence type="ECO:0000313" key="2">
    <source>
        <dbReference type="Proteomes" id="UP000029108"/>
    </source>
</evidence>
<gene>
    <name evidence="1" type="ORF">BBIA_2140</name>
</gene>
<dbReference type="EMBL" id="JGYN01000018">
    <property type="protein sequence ID" value="KFI50007.1"/>
    <property type="molecule type" value="Genomic_DNA"/>
</dbReference>
<dbReference type="Proteomes" id="UP000029108">
    <property type="component" value="Unassembled WGS sequence"/>
</dbReference>
<protein>
    <submittedName>
        <fullName evidence="1">Uncharacterized protein</fullName>
    </submittedName>
</protein>
<evidence type="ECO:0000313" key="1">
    <source>
        <dbReference type="EMBL" id="KFI50007.1"/>
    </source>
</evidence>
<proteinExistence type="predicted"/>
<keyword evidence="2" id="KW-1185">Reference proteome</keyword>
<reference evidence="1 2" key="1">
    <citation type="submission" date="2014-03" db="EMBL/GenBank/DDBJ databases">
        <title>Genomics of Bifidobacteria.</title>
        <authorList>
            <person name="Ventura M."/>
            <person name="Milani C."/>
            <person name="Lugli G.A."/>
        </authorList>
    </citation>
    <scope>NUCLEOTIDE SEQUENCE [LARGE SCALE GENOMIC DNA]</scope>
    <source>
        <strain evidence="1 2">DSM 23969</strain>
    </source>
</reference>
<accession>A0A086ZU07</accession>
<dbReference type="AlphaFoldDB" id="A0A086ZU07"/>
<name>A0A086ZU07_9BIFI</name>
<organism evidence="1 2">
    <name type="scientific">Bifidobacterium biavatii DSM 23969</name>
    <dbReference type="NCBI Taxonomy" id="1437608"/>
    <lineage>
        <taxon>Bacteria</taxon>
        <taxon>Bacillati</taxon>
        <taxon>Actinomycetota</taxon>
        <taxon>Actinomycetes</taxon>
        <taxon>Bifidobacteriales</taxon>
        <taxon>Bifidobacteriaceae</taxon>
        <taxon>Bifidobacterium</taxon>
    </lineage>
</organism>
<sequence>MADNDNTVLDLRPEADTIKGHLLRLGLRWEYTDRDETETWADSDKMLRAVFATKSPASVAFTDLKANTVRTIPAADLATITEIRTSTSDPIGA</sequence>